<keyword evidence="8" id="KW-1185">Reference proteome</keyword>
<keyword evidence="4 5" id="KW-0067">ATP-binding</keyword>
<dbReference type="InterPro" id="IPR050538">
    <property type="entry name" value="MAP_kinase_kinase_kinase"/>
</dbReference>
<dbReference type="SMART" id="SM00220">
    <property type="entry name" value="S_TKc"/>
    <property type="match status" value="1"/>
</dbReference>
<dbReference type="OrthoDB" id="4062651at2759"/>
<comment type="caution">
    <text evidence="7">The sequence shown here is derived from an EMBL/GenBank/DDBJ whole genome shotgun (WGS) entry which is preliminary data.</text>
</comment>
<reference evidence="7" key="1">
    <citation type="submission" date="2021-01" db="EMBL/GenBank/DDBJ databases">
        <authorList>
            <consortium name="Genoscope - CEA"/>
            <person name="William W."/>
        </authorList>
    </citation>
    <scope>NUCLEOTIDE SEQUENCE</scope>
</reference>
<evidence type="ECO:0000256" key="3">
    <source>
        <dbReference type="ARBA" id="ARBA00022777"/>
    </source>
</evidence>
<dbReference type="GO" id="GO:0005524">
    <property type="term" value="F:ATP binding"/>
    <property type="evidence" value="ECO:0007669"/>
    <property type="project" value="UniProtKB-UniRule"/>
</dbReference>
<evidence type="ECO:0000313" key="8">
    <source>
        <dbReference type="Proteomes" id="UP000692954"/>
    </source>
</evidence>
<accession>A0A8S1R442</accession>
<sequence>MNNSDNQQKQESQQTQTIDYFQELNAVRGQFVVNISSLERTIFQLLRNYPEVFLYNQQLFFDFEKKRINVILENGLLLGSGAYGNVYSTINPNNNQPAALKVQGNCDFDYVLQQAEEFRLQKKIAEKYPECIIQIQNQIHISQKYMNTYRMYAYLDLGLGNLKEYLKQLKKFNDLQFNNLFDCILDSIIKIHSLQIAHGDIKLENIINTIQKGWVLADFGCAIQYSTPFGEYPIVGTKIYMQKKQRQALQNNLKRVKMNLFKKDIYAFQLVMLQILFPEDSIINLQYILDEQLKVHPKIDSLYNKDYIFIKQKFNQIKFIRSPQIQEILLTKEDIKMNQEDQFYLNQIHKIFQNILDLPQNPQTIIWGQEILNITHFKFTNQDEKIKQIMIIDQFISKYFENSTADEIFEEISFENLTKLEYDLYLDILEKKGSKMLQLMLCQGYQAVQGEFNCNLKLQEAELLYIIGEMDQAKNTINSIQNELELENDESILKFFCLKSRLNNTWIQTRDEIISYLINYKSFYQILLEWKFILIDSIWLSKSNGMQNYIYHKDQYKIFNFIDQIGSKNISNMHVIQELINSKERQQPQAFNMEQEIYNSNQINKEQFNNIMEVLQNSRFDKYMIFYQGWIYFEAIKFNNIDQLFIEEFIKYIDENLQNYYFNWVIYDFYAQFLTYQRKYYLAKIYFNKAYQIILNDCIYNQFLLLSHLFLMQVQEDNFECIDSFTQMINLLNQMPKTTITQYLFITQFCLIEYTSQILPLLNLRDFLDQAKSVITSSLKRINQTFNYFYQKSYAIKKNDFCAFQQLMWNELPKIQEESGKENEYIILESFNSLILMLDNKNIGQEIETRYTSRMIQLFIILNSLGYDEEHFPFSIVDATFYFYARTCFKKGEGIEFEKSKQFFEFFIANKYWFFY</sequence>
<keyword evidence="3" id="KW-0418">Kinase</keyword>
<dbReference type="PANTHER" id="PTHR48016">
    <property type="entry name" value="MAP KINASE KINASE KINASE SSK2-RELATED-RELATED"/>
    <property type="match status" value="1"/>
</dbReference>
<gene>
    <name evidence="7" type="ORF">PSON_ATCC_30995.1.T1410044</name>
</gene>
<proteinExistence type="predicted"/>
<organism evidence="7 8">
    <name type="scientific">Paramecium sonneborni</name>
    <dbReference type="NCBI Taxonomy" id="65129"/>
    <lineage>
        <taxon>Eukaryota</taxon>
        <taxon>Sar</taxon>
        <taxon>Alveolata</taxon>
        <taxon>Ciliophora</taxon>
        <taxon>Intramacronucleata</taxon>
        <taxon>Oligohymenophorea</taxon>
        <taxon>Peniculida</taxon>
        <taxon>Parameciidae</taxon>
        <taxon>Paramecium</taxon>
    </lineage>
</organism>
<keyword evidence="2 5" id="KW-0547">Nucleotide-binding</keyword>
<dbReference type="PANTHER" id="PTHR48016:SF56">
    <property type="entry name" value="MAPKK KINASE"/>
    <property type="match status" value="1"/>
</dbReference>
<name>A0A8S1R442_9CILI</name>
<feature type="domain" description="Protein kinase" evidence="6">
    <location>
        <begin position="72"/>
        <end position="379"/>
    </location>
</feature>
<feature type="binding site" evidence="5">
    <location>
        <position position="101"/>
    </location>
    <ligand>
        <name>ATP</name>
        <dbReference type="ChEBI" id="CHEBI:30616"/>
    </ligand>
</feature>
<keyword evidence="1" id="KW-0808">Transferase</keyword>
<dbReference type="PROSITE" id="PS50011">
    <property type="entry name" value="PROTEIN_KINASE_DOM"/>
    <property type="match status" value="1"/>
</dbReference>
<dbReference type="AlphaFoldDB" id="A0A8S1R442"/>
<evidence type="ECO:0000313" key="7">
    <source>
        <dbReference type="EMBL" id="CAD8122881.1"/>
    </source>
</evidence>
<dbReference type="EMBL" id="CAJJDN010000141">
    <property type="protein sequence ID" value="CAD8122881.1"/>
    <property type="molecule type" value="Genomic_DNA"/>
</dbReference>
<protein>
    <recommendedName>
        <fullName evidence="6">Protein kinase domain-containing protein</fullName>
    </recommendedName>
</protein>
<evidence type="ECO:0000256" key="4">
    <source>
        <dbReference type="ARBA" id="ARBA00022840"/>
    </source>
</evidence>
<dbReference type="Pfam" id="PF00069">
    <property type="entry name" value="Pkinase"/>
    <property type="match status" value="1"/>
</dbReference>
<dbReference type="InterPro" id="IPR017441">
    <property type="entry name" value="Protein_kinase_ATP_BS"/>
</dbReference>
<dbReference type="PROSITE" id="PS00107">
    <property type="entry name" value="PROTEIN_KINASE_ATP"/>
    <property type="match status" value="1"/>
</dbReference>
<evidence type="ECO:0000256" key="5">
    <source>
        <dbReference type="PROSITE-ProRule" id="PRU10141"/>
    </source>
</evidence>
<dbReference type="GO" id="GO:0004672">
    <property type="term" value="F:protein kinase activity"/>
    <property type="evidence" value="ECO:0007669"/>
    <property type="project" value="InterPro"/>
</dbReference>
<evidence type="ECO:0000259" key="6">
    <source>
        <dbReference type="PROSITE" id="PS50011"/>
    </source>
</evidence>
<evidence type="ECO:0000256" key="2">
    <source>
        <dbReference type="ARBA" id="ARBA00022741"/>
    </source>
</evidence>
<dbReference type="Proteomes" id="UP000692954">
    <property type="component" value="Unassembled WGS sequence"/>
</dbReference>
<evidence type="ECO:0000256" key="1">
    <source>
        <dbReference type="ARBA" id="ARBA00022679"/>
    </source>
</evidence>
<dbReference type="InterPro" id="IPR000719">
    <property type="entry name" value="Prot_kinase_dom"/>
</dbReference>